<sequence>MRSVLEAFCFLWMVLIVLFYNVSGLFLFRTRFKEKVLVAVKIMFYILMAMVIFLIYSSEAFAEIGDVLFWTSVCLTFSLYTFVLPIGDGCPSTSHLWEESKGFGKPIFIASVAFMIGFLLICGLPASPQ</sequence>
<keyword evidence="1" id="KW-0812">Transmembrane</keyword>
<dbReference type="Proteomes" id="UP000237797">
    <property type="component" value="Unassembled WGS sequence"/>
</dbReference>
<evidence type="ECO:0000256" key="1">
    <source>
        <dbReference type="SAM" id="Phobius"/>
    </source>
</evidence>
<protein>
    <submittedName>
        <fullName evidence="2">Uncharacterized protein</fullName>
    </submittedName>
</protein>
<proteinExistence type="predicted"/>
<dbReference type="RefSeq" id="WP_146130517.1">
    <property type="nucleotide sequence ID" value="NZ_PVNE01000029.1"/>
</dbReference>
<keyword evidence="1" id="KW-0472">Membrane</keyword>
<feature type="transmembrane region" description="Helical" evidence="1">
    <location>
        <begin position="107"/>
        <end position="126"/>
    </location>
</feature>
<dbReference type="AlphaFoldDB" id="A0A2T0LB93"/>
<dbReference type="OrthoDB" id="9836268at2"/>
<dbReference type="EMBL" id="PVNE01000029">
    <property type="protein sequence ID" value="PRX39119.1"/>
    <property type="molecule type" value="Genomic_DNA"/>
</dbReference>
<evidence type="ECO:0000313" key="2">
    <source>
        <dbReference type="EMBL" id="PRX39119.1"/>
    </source>
</evidence>
<evidence type="ECO:0000313" key="3">
    <source>
        <dbReference type="Proteomes" id="UP000237797"/>
    </source>
</evidence>
<keyword evidence="3" id="KW-1185">Reference proteome</keyword>
<organism evidence="2 3">
    <name type="scientific">Planifilum fimeticola</name>
    <dbReference type="NCBI Taxonomy" id="201975"/>
    <lineage>
        <taxon>Bacteria</taxon>
        <taxon>Bacillati</taxon>
        <taxon>Bacillota</taxon>
        <taxon>Bacilli</taxon>
        <taxon>Bacillales</taxon>
        <taxon>Thermoactinomycetaceae</taxon>
        <taxon>Planifilum</taxon>
    </lineage>
</organism>
<accession>A0A2T0LB93</accession>
<feature type="transmembrane region" description="Helical" evidence="1">
    <location>
        <begin position="7"/>
        <end position="30"/>
    </location>
</feature>
<gene>
    <name evidence="2" type="ORF">CLV97_1297</name>
</gene>
<keyword evidence="1" id="KW-1133">Transmembrane helix</keyword>
<name>A0A2T0LB93_9BACL</name>
<comment type="caution">
    <text evidence="2">The sequence shown here is derived from an EMBL/GenBank/DDBJ whole genome shotgun (WGS) entry which is preliminary data.</text>
</comment>
<feature type="transmembrane region" description="Helical" evidence="1">
    <location>
        <begin position="36"/>
        <end position="55"/>
    </location>
</feature>
<feature type="transmembrane region" description="Helical" evidence="1">
    <location>
        <begin position="67"/>
        <end position="87"/>
    </location>
</feature>
<reference evidence="2 3" key="1">
    <citation type="submission" date="2018-03" db="EMBL/GenBank/DDBJ databases">
        <title>Genomic Encyclopedia of Archaeal and Bacterial Type Strains, Phase II (KMG-II): from individual species to whole genera.</title>
        <authorList>
            <person name="Goeker M."/>
        </authorList>
    </citation>
    <scope>NUCLEOTIDE SEQUENCE [LARGE SCALE GENOMIC DNA]</scope>
    <source>
        <strain evidence="2 3">DSM 44946</strain>
    </source>
</reference>